<gene>
    <name evidence="1" type="ORF">PCAR00345_LOCUS22318</name>
</gene>
<reference evidence="1" key="1">
    <citation type="submission" date="2021-01" db="EMBL/GenBank/DDBJ databases">
        <authorList>
            <person name="Corre E."/>
            <person name="Pelletier E."/>
            <person name="Niang G."/>
            <person name="Scheremetjew M."/>
            <person name="Finn R."/>
            <person name="Kale V."/>
            <person name="Holt S."/>
            <person name="Cochrane G."/>
            <person name="Meng A."/>
            <person name="Brown T."/>
            <person name="Cohen L."/>
        </authorList>
    </citation>
    <scope>NUCLEOTIDE SEQUENCE</scope>
    <source>
        <strain evidence="1">CCMP645</strain>
    </source>
</reference>
<dbReference type="EMBL" id="HBIZ01035031">
    <property type="protein sequence ID" value="CAE0769706.1"/>
    <property type="molecule type" value="Transcribed_RNA"/>
</dbReference>
<name>A0A7S4BLC7_CHRCT</name>
<evidence type="ECO:0008006" key="2">
    <source>
        <dbReference type="Google" id="ProtNLM"/>
    </source>
</evidence>
<dbReference type="AlphaFoldDB" id="A0A7S4BLC7"/>
<evidence type="ECO:0000313" key="1">
    <source>
        <dbReference type="EMBL" id="CAE0769706.1"/>
    </source>
</evidence>
<protein>
    <recommendedName>
        <fullName evidence="2">Nucleotide-diphospho-sugar transferase domain-containing protein</fullName>
    </recommendedName>
</protein>
<organism evidence="1">
    <name type="scientific">Chrysotila carterae</name>
    <name type="common">Marine alga</name>
    <name type="synonym">Syracosphaera carterae</name>
    <dbReference type="NCBI Taxonomy" id="13221"/>
    <lineage>
        <taxon>Eukaryota</taxon>
        <taxon>Haptista</taxon>
        <taxon>Haptophyta</taxon>
        <taxon>Prymnesiophyceae</taxon>
        <taxon>Isochrysidales</taxon>
        <taxon>Isochrysidaceae</taxon>
        <taxon>Chrysotila</taxon>
    </lineage>
</organism>
<proteinExistence type="predicted"/>
<sequence length="507" mass="56886">MFSTRSPCTITYAVLLTMPSCCKAKSNATRLALSSVNDSFYWRSVEAALGVVRSSVYHDCITHFEHDSNYSLNVVSPSLNLNTSSSFEIAERLNNKRMLVCQQLILVDNNSTNPVGRLASTAGATAVVMYSDTLSYLIDKKKLKRSEHSKASATESKFKYAALKGSPLFIVLGRLDQLQLHHNSPTCPQGLKTRHNSLKALGMLAVFTFHPDLYAQIYIDADAAIIDYAPSAANYLGLSLTRQVDMVATSNWQGPILANGGVLIFRNTVRGRNALAAWWAYRCLSHDQPGLWRAISEMWPGWEQTKQEEFWADKTPGVLNYVMRNHELLRQRVGLATRFPCEGVCGWLFRKTGCLLEPVELPGTLLIPPMPFDPMGNESNGTVREMDALQHYTGLLYHDEAGQFICHTDNLGAKTCAPHTKNKTSERLQRKHEDRASLLCERCVAFIRDVLLSQKRCEHDRNNTIVKACECDIALSPEYMLLQNESKVIAMCPTCLDKELRRFEVPL</sequence>
<accession>A0A7S4BLC7</accession>